<feature type="non-terminal residue" evidence="2">
    <location>
        <position position="1"/>
    </location>
</feature>
<sequence>QEFGTIGGLKGEEEEEQEFRPRRTEANRLLFSGPQPLTPSRTVELGPVPGSTKVESPARLEQFTIPEGTLKEGERLAGKVITSDGSFAKGLIESAARVTPGKKLSPEQVRARSARLRVLGVKEKTITEFQAANASSQSDRIMAVIDKFQPGRNPGQLFNTRTRANLLSFMDPAAINVLEKEAIKQEDVRIAVQKKIAINEAIRAGRGKAFAGRETLKGYVNPVTLKGVTNISNDDLDAAIENGSMVSVNAAELVGIRKAAPALQTLLQLKKLAFDHPEVFPRVSEMGEARAFLTVQTNKLKQLAGIAKVSPVFAKLQSFKIALVPLIKAFGDTGNISVKEADRAIEAIGLESTSFESLSSILDAVFRTLEAGIIDKGLNPKFLQDAREALKVIPDEKVGGFSINREGVI</sequence>
<name>A0A0F8ZKD6_9ZZZZ</name>
<accession>A0A0F8ZKD6</accession>
<reference evidence="2" key="1">
    <citation type="journal article" date="2015" name="Nature">
        <title>Complex archaea that bridge the gap between prokaryotes and eukaryotes.</title>
        <authorList>
            <person name="Spang A."/>
            <person name="Saw J.H."/>
            <person name="Jorgensen S.L."/>
            <person name="Zaremba-Niedzwiedzka K."/>
            <person name="Martijn J."/>
            <person name="Lind A.E."/>
            <person name="van Eijk R."/>
            <person name="Schleper C."/>
            <person name="Guy L."/>
            <person name="Ettema T.J."/>
        </authorList>
    </citation>
    <scope>NUCLEOTIDE SEQUENCE</scope>
</reference>
<evidence type="ECO:0000313" key="2">
    <source>
        <dbReference type="EMBL" id="KKK94292.1"/>
    </source>
</evidence>
<evidence type="ECO:0000256" key="1">
    <source>
        <dbReference type="SAM" id="MobiDB-lite"/>
    </source>
</evidence>
<organism evidence="2">
    <name type="scientific">marine sediment metagenome</name>
    <dbReference type="NCBI Taxonomy" id="412755"/>
    <lineage>
        <taxon>unclassified sequences</taxon>
        <taxon>metagenomes</taxon>
        <taxon>ecological metagenomes</taxon>
    </lineage>
</organism>
<protein>
    <submittedName>
        <fullName evidence="2">Uncharacterized protein</fullName>
    </submittedName>
</protein>
<dbReference type="EMBL" id="LAZR01047408">
    <property type="protein sequence ID" value="KKK94292.1"/>
    <property type="molecule type" value="Genomic_DNA"/>
</dbReference>
<gene>
    <name evidence="2" type="ORF">LCGC14_2684310</name>
</gene>
<dbReference type="AlphaFoldDB" id="A0A0F8ZKD6"/>
<comment type="caution">
    <text evidence="2">The sequence shown here is derived from an EMBL/GenBank/DDBJ whole genome shotgun (WGS) entry which is preliminary data.</text>
</comment>
<proteinExistence type="predicted"/>
<feature type="region of interest" description="Disordered" evidence="1">
    <location>
        <begin position="1"/>
        <end position="54"/>
    </location>
</feature>